<dbReference type="GO" id="GO:0016020">
    <property type="term" value="C:membrane"/>
    <property type="evidence" value="ECO:0007669"/>
    <property type="project" value="TreeGrafter"/>
</dbReference>
<evidence type="ECO:0000259" key="1">
    <source>
        <dbReference type="Pfam" id="PF00561"/>
    </source>
</evidence>
<dbReference type="SUPFAM" id="SSF53474">
    <property type="entry name" value="alpha/beta-Hydrolases"/>
    <property type="match status" value="1"/>
</dbReference>
<dbReference type="Gene3D" id="3.40.50.1820">
    <property type="entry name" value="alpha/beta hydrolase"/>
    <property type="match status" value="1"/>
</dbReference>
<dbReference type="InterPro" id="IPR029058">
    <property type="entry name" value="AB_hydrolase_fold"/>
</dbReference>
<name>A0A6J6DPR7_9ZZZZ</name>
<dbReference type="EMBL" id="CAEZTC010000148">
    <property type="protein sequence ID" value="CAB4566057.1"/>
    <property type="molecule type" value="Genomic_DNA"/>
</dbReference>
<organism evidence="2">
    <name type="scientific">freshwater metagenome</name>
    <dbReference type="NCBI Taxonomy" id="449393"/>
    <lineage>
        <taxon>unclassified sequences</taxon>
        <taxon>metagenomes</taxon>
        <taxon>ecological metagenomes</taxon>
    </lineage>
</organism>
<dbReference type="InterPro" id="IPR050266">
    <property type="entry name" value="AB_hydrolase_sf"/>
</dbReference>
<dbReference type="InterPro" id="IPR000073">
    <property type="entry name" value="AB_hydrolase_1"/>
</dbReference>
<evidence type="ECO:0000313" key="2">
    <source>
        <dbReference type="EMBL" id="CAB4566057.1"/>
    </source>
</evidence>
<proteinExistence type="predicted"/>
<dbReference type="Pfam" id="PF00561">
    <property type="entry name" value="Abhydrolase_1"/>
    <property type="match status" value="1"/>
</dbReference>
<reference evidence="2" key="1">
    <citation type="submission" date="2020-05" db="EMBL/GenBank/DDBJ databases">
        <authorList>
            <person name="Chiriac C."/>
            <person name="Salcher M."/>
            <person name="Ghai R."/>
            <person name="Kavagutti S V."/>
        </authorList>
    </citation>
    <scope>NUCLEOTIDE SEQUENCE</scope>
</reference>
<sequence>MPDLPPGRHLHLPGRGTTFFREIEGPPGAPVVVLLHGWTATADLNWFMCYRALGEHFRVIALDHRGHGRGIRSAKPFRLSDCADDVASLADQLGISTFIPVGYSMGGTVAQLMWKRHEQRVRGLVLAATAGHFVSSRQERLAFTALAGVGALARIAPPSVRRSISDRLYLSRKTMTWEPWATQQVADHEWRQILEAGAALGRYDSRHWLPNVDVPTSVVMTTQDQVVSPRRQKVLTELIPHAEVFSLDANHDAVFARADEFVPLLVNACLSVHQRAESNSGSIQESR</sequence>
<dbReference type="PANTHER" id="PTHR43798:SF33">
    <property type="entry name" value="HYDROLASE, PUTATIVE (AFU_ORTHOLOGUE AFUA_2G14860)-RELATED"/>
    <property type="match status" value="1"/>
</dbReference>
<protein>
    <submittedName>
        <fullName evidence="2">Unannotated protein</fullName>
    </submittedName>
</protein>
<accession>A0A6J6DPR7</accession>
<dbReference type="AlphaFoldDB" id="A0A6J6DPR7"/>
<feature type="domain" description="AB hydrolase-1" evidence="1">
    <location>
        <begin position="30"/>
        <end position="255"/>
    </location>
</feature>
<gene>
    <name evidence="2" type="ORF">UFOPK1572_01111</name>
</gene>
<dbReference type="PANTHER" id="PTHR43798">
    <property type="entry name" value="MONOACYLGLYCEROL LIPASE"/>
    <property type="match status" value="1"/>
</dbReference>